<sequence length="752" mass="79600">MPDVNDRLPQYYAEKLWELIPPFYRDEDRSGVLRALVEVLAGQAAVLRHSTDRLWDDVFIDLCDGWAVPYLGDLVGTRMVSALDTRSRRTDVANTIYYRRRAGTPAVLEGLTADITGWEGTVVEEFRQLVRMPHGLDTAPAATGRLTAAPAHGLPDLRRPRGARLAYGAWDEYAHLPDTRRHRGGIDGRYGITKLAFHLYRLSAFAVLRAAPRLLAADSGGRRRFTFDPSGRTVALFATSSRPDFTHGWRRALEWELPAPISCEVLGHAEYLITEADILAWTADSTTTVAQAGVLRLVRGVPLAGEAALRTRLAALFAAAAVSPPGVVAMRRILADAIIADCGKATLLPTAGDAGADRWSIMVEAHPGAGTPAPVAQEVTTAGNLAGGSVNPPDTVLVIDAENGLGVFSSGTQPATIRVSYAYGFAGPIGAGSYRRDGLPTVPATARLGGGGAVAAPATGPDAAISIVDSLRYGPVADLNAGPRLLLQADGEQRPYVELDADLVITADGPDSELTLDGWWLGSRGPHVIRLAAAAGANWSSVRIAHCTLDPGGPDADGAALGPVTLSIESSVSALVLDACITGPVTVAATGFVRTLTATDSIIHTIDPATVPEALRQPDGELRIRGCTVIGDVAARQIEASELLCTGRIRVEDIQAGCVRFSAFAPDSQVPRAYQSVEIADPRALFTSQRFGDPGYGQLSDIAPAALARGGENGTEIGAFHRLLNPVKLDSLRAKVTEFLPFGLIPLFTTET</sequence>
<evidence type="ECO:0000313" key="2">
    <source>
        <dbReference type="Proteomes" id="UP001241758"/>
    </source>
</evidence>
<protein>
    <submittedName>
        <fullName evidence="1">Uncharacterized protein</fullName>
    </submittedName>
</protein>
<proteinExistence type="predicted"/>
<name>A0ABT6WWK1_9ACTN</name>
<comment type="caution">
    <text evidence="1">The sequence shown here is derived from an EMBL/GenBank/DDBJ whole genome shotgun (WGS) entry which is preliminary data.</text>
</comment>
<dbReference type="RefSeq" id="WP_282765421.1">
    <property type="nucleotide sequence ID" value="NZ_JASCTH010000030.1"/>
</dbReference>
<dbReference type="EMBL" id="JASCTH010000030">
    <property type="protein sequence ID" value="MDI6104128.1"/>
    <property type="molecule type" value="Genomic_DNA"/>
</dbReference>
<gene>
    <name evidence="1" type="ORF">QLQ12_36605</name>
</gene>
<organism evidence="1 2">
    <name type="scientific">Actinoplanes sandaracinus</name>
    <dbReference type="NCBI Taxonomy" id="3045177"/>
    <lineage>
        <taxon>Bacteria</taxon>
        <taxon>Bacillati</taxon>
        <taxon>Actinomycetota</taxon>
        <taxon>Actinomycetes</taxon>
        <taxon>Micromonosporales</taxon>
        <taxon>Micromonosporaceae</taxon>
        <taxon>Actinoplanes</taxon>
    </lineage>
</organism>
<accession>A0ABT6WWK1</accession>
<keyword evidence="2" id="KW-1185">Reference proteome</keyword>
<evidence type="ECO:0000313" key="1">
    <source>
        <dbReference type="EMBL" id="MDI6104128.1"/>
    </source>
</evidence>
<dbReference type="Proteomes" id="UP001241758">
    <property type="component" value="Unassembled WGS sequence"/>
</dbReference>
<reference evidence="1 2" key="1">
    <citation type="submission" date="2023-05" db="EMBL/GenBank/DDBJ databases">
        <title>Actinoplanes sp. NEAU-A12 genome sequencing.</title>
        <authorList>
            <person name="Wang Z.-S."/>
        </authorList>
    </citation>
    <scope>NUCLEOTIDE SEQUENCE [LARGE SCALE GENOMIC DNA]</scope>
    <source>
        <strain evidence="1 2">NEAU-A12</strain>
    </source>
</reference>